<dbReference type="AlphaFoldDB" id="M3G7Y4"/>
<gene>
    <name evidence="1" type="ORF">LEP1GSC188_1758</name>
</gene>
<name>M3G7Y4_9LEPT</name>
<evidence type="ECO:0000313" key="1">
    <source>
        <dbReference type="EMBL" id="EMF82089.1"/>
    </source>
</evidence>
<protein>
    <submittedName>
        <fullName evidence="1">Uncharacterized protein</fullName>
    </submittedName>
</protein>
<organism evidence="1 2">
    <name type="scientific">Leptospira weilii serovar Topaz str. LT2116</name>
    <dbReference type="NCBI Taxonomy" id="1088540"/>
    <lineage>
        <taxon>Bacteria</taxon>
        <taxon>Pseudomonadati</taxon>
        <taxon>Spirochaetota</taxon>
        <taxon>Spirochaetia</taxon>
        <taxon>Leptospirales</taxon>
        <taxon>Leptospiraceae</taxon>
        <taxon>Leptospira</taxon>
    </lineage>
</organism>
<proteinExistence type="predicted"/>
<accession>M3G7Y4</accession>
<comment type="caution">
    <text evidence="1">The sequence shown here is derived from an EMBL/GenBank/DDBJ whole genome shotgun (WGS) entry which is preliminary data.</text>
</comment>
<sequence>MDRQLKNILILSKRFESSLNQKIYESVLGPAGLKIHVVPLSDKIGLGNWFLSEEGFEIVFLNIARMFYQILPGK</sequence>
<dbReference type="Proteomes" id="UP000011770">
    <property type="component" value="Unassembled WGS sequence"/>
</dbReference>
<reference evidence="1 2" key="1">
    <citation type="submission" date="2013-01" db="EMBL/GenBank/DDBJ databases">
        <authorList>
            <person name="Harkins D.M."/>
            <person name="Durkin A.S."/>
            <person name="Brinkac L.M."/>
            <person name="Haft D.H."/>
            <person name="Selengut J.D."/>
            <person name="Sanka R."/>
            <person name="DePew J."/>
            <person name="Purushe J."/>
            <person name="Tulsiani S.M."/>
            <person name="Graham G.C."/>
            <person name="Burns M.-A."/>
            <person name="Dohnt M.F."/>
            <person name="Smythe L.D."/>
            <person name="McKay D.B."/>
            <person name="Craig S.B."/>
            <person name="Vinetz J.M."/>
            <person name="Sutton G.G."/>
            <person name="Nierman W.C."/>
            <person name="Fouts D.E."/>
        </authorList>
    </citation>
    <scope>NUCLEOTIDE SEQUENCE [LARGE SCALE GENOMIC DNA]</scope>
    <source>
        <strain evidence="1 2">LT2116</strain>
    </source>
</reference>
<dbReference type="EMBL" id="AHOR02000028">
    <property type="protein sequence ID" value="EMF82089.1"/>
    <property type="molecule type" value="Genomic_DNA"/>
</dbReference>
<evidence type="ECO:0000313" key="2">
    <source>
        <dbReference type="Proteomes" id="UP000011770"/>
    </source>
</evidence>